<protein>
    <submittedName>
        <fullName evidence="2">Uncharacterized protein</fullName>
    </submittedName>
</protein>
<sequence>METLLAACWCLRLCRFIIFTEHQRINFLREKFACFLYCPRVPANYDQSSGANAPSSSSCMESVKDIPQTPQVPSAAPHWVVRTFPVIDHGHGEAACKVMIEVAFGEPFQQQNLYISEHGMEIVQATACIFNISMSDTAGRRYEKAYRRATKLTDLLEGLNPAEPLPEFWGFPHVTTRSKKTIGRCNWEALMKMEAPKNLPKFLKKITLTFPRSKLLALQGPSVIFQLNPPPTEPPQHPHPCRQQTEENETGEEIDPREAQVAPSSADCSVSPVSNRQPEPLTQEPEYYPIEHFEPAASSTNENAEALDLVAPVTSCPGDCTEQEIPEHLPSISEDQGRFETHEEGEAAEQHPGAAAHSMDTDVAADVSRARSGSSGSSPAQEAGKRTKRDLAGGVQVENGRQNGAGEGGGTIPRTAAEPLASLNPNEKNPGKEPEAGVRNSGGKENTPASETDPHPSQHSLGESGCADVSRSLHESGSLASAAGDLGASQRNAIVNDRVAGLGSTGGSATVTEVSSGEDPYEAFKPQADARERVLNGAFPATNPSQDPLSPAGSSVGGTSGAEIYPPPPAGSPSPPPPPPADEVLSPSELLQRGMDEMSERVIHEMMYHHSAGKDPAKRRLLMERIMFAEPQAVERMSRCLFPAPQPTASPAAPLRLGGKFFDLNTHLTQLTFRLCQTIVEQSARGTLGTVRNTVHVDDLWGWMSFLPPEALHHFCTGSKVVVTNDPVGLIYRLRHMDAHGGTHPCLIIIGDGSSLTWPVWIFRQLGKRVARSMLALYRAIRLPLPLPAHVFTEQGNDPAVQGSYEKVMEASENGQLWEFLEMVRGLPLAPGATLVTWWGYEAVLAKERVSSVGRCQFFRD</sequence>
<feature type="region of interest" description="Disordered" evidence="1">
    <location>
        <begin position="336"/>
        <end position="473"/>
    </location>
</feature>
<feature type="region of interest" description="Disordered" evidence="1">
    <location>
        <begin position="224"/>
        <end position="282"/>
    </location>
</feature>
<feature type="region of interest" description="Disordered" evidence="1">
    <location>
        <begin position="500"/>
        <end position="521"/>
    </location>
</feature>
<name>A0A1Y1ID00_KLENI</name>
<reference evidence="2 3" key="1">
    <citation type="journal article" date="2014" name="Nat. Commun.">
        <title>Klebsormidium flaccidum genome reveals primary factors for plant terrestrial adaptation.</title>
        <authorList>
            <person name="Hori K."/>
            <person name="Maruyama F."/>
            <person name="Fujisawa T."/>
            <person name="Togashi T."/>
            <person name="Yamamoto N."/>
            <person name="Seo M."/>
            <person name="Sato S."/>
            <person name="Yamada T."/>
            <person name="Mori H."/>
            <person name="Tajima N."/>
            <person name="Moriyama T."/>
            <person name="Ikeuchi M."/>
            <person name="Watanabe M."/>
            <person name="Wada H."/>
            <person name="Kobayashi K."/>
            <person name="Saito M."/>
            <person name="Masuda T."/>
            <person name="Sasaki-Sekimoto Y."/>
            <person name="Mashiguchi K."/>
            <person name="Awai K."/>
            <person name="Shimojima M."/>
            <person name="Masuda S."/>
            <person name="Iwai M."/>
            <person name="Nobusawa T."/>
            <person name="Narise T."/>
            <person name="Kondo S."/>
            <person name="Saito H."/>
            <person name="Sato R."/>
            <person name="Murakawa M."/>
            <person name="Ihara Y."/>
            <person name="Oshima-Yamada Y."/>
            <person name="Ohtaka K."/>
            <person name="Satoh M."/>
            <person name="Sonobe K."/>
            <person name="Ishii M."/>
            <person name="Ohtani R."/>
            <person name="Kanamori-Sato M."/>
            <person name="Honoki R."/>
            <person name="Miyazaki D."/>
            <person name="Mochizuki H."/>
            <person name="Umetsu J."/>
            <person name="Higashi K."/>
            <person name="Shibata D."/>
            <person name="Kamiya Y."/>
            <person name="Sato N."/>
            <person name="Nakamura Y."/>
            <person name="Tabata S."/>
            <person name="Ida S."/>
            <person name="Kurokawa K."/>
            <person name="Ohta H."/>
        </authorList>
    </citation>
    <scope>NUCLEOTIDE SEQUENCE [LARGE SCALE GENOMIC DNA]</scope>
    <source>
        <strain evidence="2 3">NIES-2285</strain>
    </source>
</reference>
<evidence type="ECO:0000313" key="3">
    <source>
        <dbReference type="Proteomes" id="UP000054558"/>
    </source>
</evidence>
<proteinExistence type="predicted"/>
<feature type="compositionally biased region" description="Acidic residues" evidence="1">
    <location>
        <begin position="246"/>
        <end position="255"/>
    </location>
</feature>
<evidence type="ECO:0000313" key="2">
    <source>
        <dbReference type="EMBL" id="GAQ88835.1"/>
    </source>
</evidence>
<gene>
    <name evidence="2" type="ORF">KFL_004630020</name>
</gene>
<keyword evidence="3" id="KW-1185">Reference proteome</keyword>
<feature type="compositionally biased region" description="Pro residues" evidence="1">
    <location>
        <begin position="228"/>
        <end position="238"/>
    </location>
</feature>
<feature type="compositionally biased region" description="Basic and acidic residues" evidence="1">
    <location>
        <begin position="336"/>
        <end position="349"/>
    </location>
</feature>
<dbReference type="Proteomes" id="UP000054558">
    <property type="component" value="Unassembled WGS sequence"/>
</dbReference>
<feature type="compositionally biased region" description="Polar residues" evidence="1">
    <location>
        <begin position="262"/>
        <end position="277"/>
    </location>
</feature>
<accession>A0A1Y1ID00</accession>
<dbReference type="EMBL" id="DF237412">
    <property type="protein sequence ID" value="GAQ88835.1"/>
    <property type="molecule type" value="Genomic_DNA"/>
</dbReference>
<organism evidence="2 3">
    <name type="scientific">Klebsormidium nitens</name>
    <name type="common">Green alga</name>
    <name type="synonym">Ulothrix nitens</name>
    <dbReference type="NCBI Taxonomy" id="105231"/>
    <lineage>
        <taxon>Eukaryota</taxon>
        <taxon>Viridiplantae</taxon>
        <taxon>Streptophyta</taxon>
        <taxon>Klebsormidiophyceae</taxon>
        <taxon>Klebsormidiales</taxon>
        <taxon>Klebsormidiaceae</taxon>
        <taxon>Klebsormidium</taxon>
    </lineage>
</organism>
<feature type="compositionally biased region" description="Pro residues" evidence="1">
    <location>
        <begin position="565"/>
        <end position="581"/>
    </location>
</feature>
<dbReference type="AlphaFoldDB" id="A0A1Y1ID00"/>
<feature type="compositionally biased region" description="Polar residues" evidence="1">
    <location>
        <begin position="443"/>
        <end position="461"/>
    </location>
</feature>
<feature type="region of interest" description="Disordered" evidence="1">
    <location>
        <begin position="538"/>
        <end position="586"/>
    </location>
</feature>
<evidence type="ECO:0000256" key="1">
    <source>
        <dbReference type="SAM" id="MobiDB-lite"/>
    </source>
</evidence>